<dbReference type="SUPFAM" id="SSF48452">
    <property type="entry name" value="TPR-like"/>
    <property type="match status" value="1"/>
</dbReference>
<reference evidence="2 3" key="1">
    <citation type="submission" date="2016-10" db="EMBL/GenBank/DDBJ databases">
        <authorList>
            <person name="Varghese N."/>
            <person name="Submissions S."/>
        </authorList>
    </citation>
    <scope>NUCLEOTIDE SEQUENCE [LARGE SCALE GENOMIC DNA]</scope>
    <source>
        <strain evidence="2 3">DSM 29073</strain>
    </source>
</reference>
<sequence length="392" mass="43310">MRMKIHLIEGLAGLGILFTLSSCGSMQDLSTVEKENTLPVVKGTSSLYRQAEIPLLQVDASAIYRQMLSYVTPVPESPSAPVTQTEQLTAYIDFPAGGVTVNPRYGNNRAELEKLRERLGRLSGFPAGRVQSIGLKGFASPDGNTKENERLSGSRVVQFKDYLVKQFGLPDNGLIQISWEGEDWAGLGRLLSSSDKKYKGQVLSILSETSDGDMLRKRIKALDKGSVYKDIEKTFFSKLRRMELSVTCESEGMQPSSSGMDFALLSSQYNSSPDKLGLNELLSLASLYRPGTEQYREVYELAAYRFPSCPEAQLNAAAASLSMGDSESARFFFQSVENDPRSWNNLGVLSLMDGDVPGALSYFRKFIPQNPRLARQNMELAKQLTGDNSVDR</sequence>
<dbReference type="InterPro" id="IPR036737">
    <property type="entry name" value="OmpA-like_sf"/>
</dbReference>
<dbReference type="PROSITE" id="PS51257">
    <property type="entry name" value="PROKAR_LIPOPROTEIN"/>
    <property type="match status" value="1"/>
</dbReference>
<gene>
    <name evidence="2" type="ORF">SAMN05444001_12625</name>
</gene>
<evidence type="ECO:0000313" key="2">
    <source>
        <dbReference type="EMBL" id="SEG27636.1"/>
    </source>
</evidence>
<dbReference type="InterPro" id="IPR011990">
    <property type="entry name" value="TPR-like_helical_dom_sf"/>
</dbReference>
<accession>A0A8G2BZL0</accession>
<keyword evidence="1" id="KW-0802">TPR repeat</keyword>
<keyword evidence="3" id="KW-1185">Reference proteome</keyword>
<evidence type="ECO:0000256" key="1">
    <source>
        <dbReference type="PROSITE-ProRule" id="PRU00339"/>
    </source>
</evidence>
<dbReference type="Gene3D" id="3.30.1330.60">
    <property type="entry name" value="OmpA-like domain"/>
    <property type="match status" value="1"/>
</dbReference>
<dbReference type="AlphaFoldDB" id="A0A8G2BZL0"/>
<protein>
    <recommendedName>
        <fullName evidence="4">Tetratricopeptide repeat-containing protein</fullName>
    </recommendedName>
</protein>
<feature type="repeat" description="TPR" evidence="1">
    <location>
        <begin position="340"/>
        <end position="373"/>
    </location>
</feature>
<dbReference type="PROSITE" id="PS50005">
    <property type="entry name" value="TPR"/>
    <property type="match status" value="1"/>
</dbReference>
<dbReference type="EMBL" id="FNVS01000026">
    <property type="protein sequence ID" value="SEG27636.1"/>
    <property type="molecule type" value="Genomic_DNA"/>
</dbReference>
<dbReference type="Proteomes" id="UP000236725">
    <property type="component" value="Unassembled WGS sequence"/>
</dbReference>
<comment type="caution">
    <text evidence="2">The sequence shown here is derived from an EMBL/GenBank/DDBJ whole genome shotgun (WGS) entry which is preliminary data.</text>
</comment>
<name>A0A8G2BZL0_9BACT</name>
<proteinExistence type="predicted"/>
<organism evidence="2 3">
    <name type="scientific">Parabacteroides chinchillae</name>
    <dbReference type="NCBI Taxonomy" id="871327"/>
    <lineage>
        <taxon>Bacteria</taxon>
        <taxon>Pseudomonadati</taxon>
        <taxon>Bacteroidota</taxon>
        <taxon>Bacteroidia</taxon>
        <taxon>Bacteroidales</taxon>
        <taxon>Tannerellaceae</taxon>
        <taxon>Parabacteroides</taxon>
    </lineage>
</organism>
<dbReference type="InterPro" id="IPR019734">
    <property type="entry name" value="TPR_rpt"/>
</dbReference>
<evidence type="ECO:0000313" key="3">
    <source>
        <dbReference type="Proteomes" id="UP000236725"/>
    </source>
</evidence>
<evidence type="ECO:0008006" key="4">
    <source>
        <dbReference type="Google" id="ProtNLM"/>
    </source>
</evidence>
<dbReference type="Gene3D" id="1.25.40.10">
    <property type="entry name" value="Tetratricopeptide repeat domain"/>
    <property type="match status" value="1"/>
</dbReference>